<evidence type="ECO:0000256" key="1">
    <source>
        <dbReference type="ARBA" id="ARBA00010641"/>
    </source>
</evidence>
<evidence type="ECO:0000313" key="8">
    <source>
        <dbReference type="EMBL" id="KKR12780.1"/>
    </source>
</evidence>
<dbReference type="Pfam" id="PF08281">
    <property type="entry name" value="Sigma70_r4_2"/>
    <property type="match status" value="1"/>
</dbReference>
<proteinExistence type="inferred from homology"/>
<evidence type="ECO:0000256" key="3">
    <source>
        <dbReference type="ARBA" id="ARBA00023082"/>
    </source>
</evidence>
<dbReference type="EMBL" id="LBWR01000001">
    <property type="protein sequence ID" value="KKR12780.1"/>
    <property type="molecule type" value="Genomic_DNA"/>
</dbReference>
<dbReference type="InterPro" id="IPR013324">
    <property type="entry name" value="RNA_pol_sigma_r3/r4-like"/>
</dbReference>
<feature type="domain" description="RNA polymerase sigma-70 region 2" evidence="6">
    <location>
        <begin position="29"/>
        <end position="96"/>
    </location>
</feature>
<reference evidence="8 9" key="1">
    <citation type="journal article" date="2015" name="Nature">
        <title>rRNA introns, odd ribosomes, and small enigmatic genomes across a large radiation of phyla.</title>
        <authorList>
            <person name="Brown C.T."/>
            <person name="Hug L.A."/>
            <person name="Thomas B.C."/>
            <person name="Sharon I."/>
            <person name="Castelle C.J."/>
            <person name="Singh A."/>
            <person name="Wilkins M.J."/>
            <person name="Williams K.H."/>
            <person name="Banfield J.F."/>
        </authorList>
    </citation>
    <scope>NUCLEOTIDE SEQUENCE [LARGE SCALE GENOMIC DNA]</scope>
</reference>
<dbReference type="AlphaFoldDB" id="A0A0G0QQY1"/>
<dbReference type="NCBIfam" id="TIGR02937">
    <property type="entry name" value="sigma70-ECF"/>
    <property type="match status" value="1"/>
</dbReference>
<dbReference type="InterPro" id="IPR036388">
    <property type="entry name" value="WH-like_DNA-bd_sf"/>
</dbReference>
<keyword evidence="4" id="KW-0238">DNA-binding</keyword>
<dbReference type="GO" id="GO:0016987">
    <property type="term" value="F:sigma factor activity"/>
    <property type="evidence" value="ECO:0007669"/>
    <property type="project" value="UniProtKB-KW"/>
</dbReference>
<dbReference type="Gene3D" id="1.10.1740.10">
    <property type="match status" value="1"/>
</dbReference>
<dbReference type="STRING" id="1619013.UT41_C0001G0324"/>
<feature type="domain" description="RNA polymerase sigma factor 70 region 4 type 2" evidence="7">
    <location>
        <begin position="131"/>
        <end position="182"/>
    </location>
</feature>
<dbReference type="Gene3D" id="1.10.10.10">
    <property type="entry name" value="Winged helix-like DNA-binding domain superfamily/Winged helix DNA-binding domain"/>
    <property type="match status" value="1"/>
</dbReference>
<dbReference type="InterPro" id="IPR014284">
    <property type="entry name" value="RNA_pol_sigma-70_dom"/>
</dbReference>
<dbReference type="GO" id="GO:0006352">
    <property type="term" value="P:DNA-templated transcription initiation"/>
    <property type="evidence" value="ECO:0007669"/>
    <property type="project" value="InterPro"/>
</dbReference>
<gene>
    <name evidence="8" type="ORF">UT41_C0001G0324</name>
</gene>
<dbReference type="InterPro" id="IPR013325">
    <property type="entry name" value="RNA_pol_sigma_r2"/>
</dbReference>
<dbReference type="Pfam" id="PF04542">
    <property type="entry name" value="Sigma70_r2"/>
    <property type="match status" value="1"/>
</dbReference>
<comment type="caution">
    <text evidence="8">The sequence shown here is derived from an EMBL/GenBank/DDBJ whole genome shotgun (WGS) entry which is preliminary data.</text>
</comment>
<protein>
    <submittedName>
        <fullName evidence="8">RNA polymerase sigma-70 factor, ECF subfamily</fullName>
    </submittedName>
</protein>
<accession>A0A0G0QQY1</accession>
<keyword evidence="5" id="KW-0804">Transcription</keyword>
<keyword evidence="2" id="KW-0805">Transcription regulation</keyword>
<dbReference type="CDD" id="cd06171">
    <property type="entry name" value="Sigma70_r4"/>
    <property type="match status" value="1"/>
</dbReference>
<evidence type="ECO:0000259" key="7">
    <source>
        <dbReference type="Pfam" id="PF08281"/>
    </source>
</evidence>
<evidence type="ECO:0000259" key="6">
    <source>
        <dbReference type="Pfam" id="PF04542"/>
    </source>
</evidence>
<organism evidence="8 9">
    <name type="scientific">Candidatus Wolfebacteria bacterium GW2011_GWC2_39_22</name>
    <dbReference type="NCBI Taxonomy" id="1619013"/>
    <lineage>
        <taxon>Bacteria</taxon>
        <taxon>Candidatus Wolfeibacteriota</taxon>
    </lineage>
</organism>
<dbReference type="PANTHER" id="PTHR43133:SF8">
    <property type="entry name" value="RNA POLYMERASE SIGMA FACTOR HI_1459-RELATED"/>
    <property type="match status" value="1"/>
</dbReference>
<evidence type="ECO:0000313" key="9">
    <source>
        <dbReference type="Proteomes" id="UP000034665"/>
    </source>
</evidence>
<dbReference type="InterPro" id="IPR039425">
    <property type="entry name" value="RNA_pol_sigma-70-like"/>
</dbReference>
<evidence type="ECO:0000256" key="5">
    <source>
        <dbReference type="ARBA" id="ARBA00023163"/>
    </source>
</evidence>
<dbReference type="SUPFAM" id="SSF88659">
    <property type="entry name" value="Sigma3 and sigma4 domains of RNA polymerase sigma factors"/>
    <property type="match status" value="1"/>
</dbReference>
<name>A0A0G0QQY1_9BACT</name>
<keyword evidence="3" id="KW-0731">Sigma factor</keyword>
<dbReference type="SUPFAM" id="SSF88946">
    <property type="entry name" value="Sigma2 domain of RNA polymerase sigma factors"/>
    <property type="match status" value="1"/>
</dbReference>
<dbReference type="InterPro" id="IPR013249">
    <property type="entry name" value="RNA_pol_sigma70_r4_t2"/>
</dbReference>
<dbReference type="InterPro" id="IPR007627">
    <property type="entry name" value="RNA_pol_sigma70_r2"/>
</dbReference>
<evidence type="ECO:0000256" key="4">
    <source>
        <dbReference type="ARBA" id="ARBA00023125"/>
    </source>
</evidence>
<comment type="similarity">
    <text evidence="1">Belongs to the sigma-70 factor family. ECF subfamily.</text>
</comment>
<dbReference type="Proteomes" id="UP000034665">
    <property type="component" value="Unassembled WGS sequence"/>
</dbReference>
<dbReference type="PANTHER" id="PTHR43133">
    <property type="entry name" value="RNA POLYMERASE ECF-TYPE SIGMA FACTO"/>
    <property type="match status" value="1"/>
</dbReference>
<sequence length="196" mass="22908">MIDHDSYEEKSDTELVALTLQDRNVYAYLIRRYEIPLVRYVRRISGYSDDDIADILQDAFIGAYRNLNDFDTSLKFSSWIYRIVHNETISHHRKRQTRPQTVFVEEGSDLFESLASEVDVPRDVDQALVAQRIRAILDTMDAKYRDVLVLKFLEDKDYREISDILQKPMGTVATLINRAKKQFKEKVEHDVAISST</sequence>
<evidence type="ECO:0000256" key="2">
    <source>
        <dbReference type="ARBA" id="ARBA00023015"/>
    </source>
</evidence>
<dbReference type="GO" id="GO:0003677">
    <property type="term" value="F:DNA binding"/>
    <property type="evidence" value="ECO:0007669"/>
    <property type="project" value="UniProtKB-KW"/>
</dbReference>